<accession>A0A7Y9C6M1</accession>
<sequence>MSSKHKTIGEIFDDAGMVFPTTPKAIEEFKKHHNVEDECPLNFENPIDIIMGGRKELKSHTPINLFIPNDGVQNLAMAARQGKSIPLDIKAKMIEDKKNAQQK</sequence>
<dbReference type="Proteomes" id="UP000535020">
    <property type="component" value="Unassembled WGS sequence"/>
</dbReference>
<evidence type="ECO:0000313" key="2">
    <source>
        <dbReference type="Proteomes" id="UP000535020"/>
    </source>
</evidence>
<evidence type="ECO:0000313" key="1">
    <source>
        <dbReference type="EMBL" id="NYA70503.1"/>
    </source>
</evidence>
<comment type="caution">
    <text evidence="1">The sequence shown here is derived from an EMBL/GenBank/DDBJ whole genome shotgun (WGS) entry which is preliminary data.</text>
</comment>
<dbReference type="EMBL" id="JACBJI010000002">
    <property type="protein sequence ID" value="NYA70503.1"/>
    <property type="molecule type" value="Genomic_DNA"/>
</dbReference>
<reference evidence="1 2" key="1">
    <citation type="submission" date="2020-07" db="EMBL/GenBank/DDBJ databases">
        <authorList>
            <person name="Sun Q."/>
        </authorList>
    </citation>
    <scope>NUCLEOTIDE SEQUENCE [LARGE SCALE GENOMIC DNA]</scope>
    <source>
        <strain evidence="1 2">MAH-1</strain>
    </source>
</reference>
<keyword evidence="2" id="KW-1185">Reference proteome</keyword>
<dbReference type="AlphaFoldDB" id="A0A7Y9C6M1"/>
<proteinExistence type="predicted"/>
<name>A0A7Y9C6M1_9FLAO</name>
<gene>
    <name evidence="1" type="ORF">HZF10_06185</name>
</gene>
<organism evidence="1 2">
    <name type="scientific">Flavobacterium agri</name>
    <dbReference type="NCBI Taxonomy" id="2743471"/>
    <lineage>
        <taxon>Bacteria</taxon>
        <taxon>Pseudomonadati</taxon>
        <taxon>Bacteroidota</taxon>
        <taxon>Flavobacteriia</taxon>
        <taxon>Flavobacteriales</taxon>
        <taxon>Flavobacteriaceae</taxon>
        <taxon>Flavobacterium</taxon>
    </lineage>
</organism>
<dbReference type="RefSeq" id="WP_176005312.1">
    <property type="nucleotide sequence ID" value="NZ_JABWMI010000006.1"/>
</dbReference>
<protein>
    <submittedName>
        <fullName evidence="1">Uncharacterized protein</fullName>
    </submittedName>
</protein>